<evidence type="ECO:0000313" key="1">
    <source>
        <dbReference type="EMBL" id="KAI3763897.1"/>
    </source>
</evidence>
<reference evidence="1 2" key="2">
    <citation type="journal article" date="2022" name="Mol. Ecol. Resour.">
        <title>The genomes of chicory, endive, great burdock and yacon provide insights into Asteraceae paleo-polyploidization history and plant inulin production.</title>
        <authorList>
            <person name="Fan W."/>
            <person name="Wang S."/>
            <person name="Wang H."/>
            <person name="Wang A."/>
            <person name="Jiang F."/>
            <person name="Liu H."/>
            <person name="Zhao H."/>
            <person name="Xu D."/>
            <person name="Zhang Y."/>
        </authorList>
    </citation>
    <scope>NUCLEOTIDE SEQUENCE [LARGE SCALE GENOMIC DNA]</scope>
    <source>
        <strain evidence="2">cv. Punajuju</strain>
        <tissue evidence="1">Leaves</tissue>
    </source>
</reference>
<reference evidence="2" key="1">
    <citation type="journal article" date="2022" name="Mol. Ecol. Resour.">
        <title>The genomes of chicory, endive, great burdock and yacon provide insights into Asteraceae palaeo-polyploidization history and plant inulin production.</title>
        <authorList>
            <person name="Fan W."/>
            <person name="Wang S."/>
            <person name="Wang H."/>
            <person name="Wang A."/>
            <person name="Jiang F."/>
            <person name="Liu H."/>
            <person name="Zhao H."/>
            <person name="Xu D."/>
            <person name="Zhang Y."/>
        </authorList>
    </citation>
    <scope>NUCLEOTIDE SEQUENCE [LARGE SCALE GENOMIC DNA]</scope>
    <source>
        <strain evidence="2">cv. Punajuju</strain>
    </source>
</reference>
<proteinExistence type="predicted"/>
<protein>
    <submittedName>
        <fullName evidence="1">Uncharacterized protein</fullName>
    </submittedName>
</protein>
<keyword evidence="2" id="KW-1185">Reference proteome</keyword>
<sequence>MGSRIVTIGVRGDSCRHVGAIDGRSCKRRERQRKRAQTSKMLTMERRQLRSKLGTASAAFKLLPPLTQITLPMVILGVPMTTDSGVALFGVPMTIDSGMALLGSE</sequence>
<organism evidence="1 2">
    <name type="scientific">Cichorium intybus</name>
    <name type="common">Chicory</name>
    <dbReference type="NCBI Taxonomy" id="13427"/>
    <lineage>
        <taxon>Eukaryota</taxon>
        <taxon>Viridiplantae</taxon>
        <taxon>Streptophyta</taxon>
        <taxon>Embryophyta</taxon>
        <taxon>Tracheophyta</taxon>
        <taxon>Spermatophyta</taxon>
        <taxon>Magnoliopsida</taxon>
        <taxon>eudicotyledons</taxon>
        <taxon>Gunneridae</taxon>
        <taxon>Pentapetalae</taxon>
        <taxon>asterids</taxon>
        <taxon>campanulids</taxon>
        <taxon>Asterales</taxon>
        <taxon>Asteraceae</taxon>
        <taxon>Cichorioideae</taxon>
        <taxon>Cichorieae</taxon>
        <taxon>Cichoriinae</taxon>
        <taxon>Cichorium</taxon>
    </lineage>
</organism>
<accession>A0ACB9EYH6</accession>
<comment type="caution">
    <text evidence="1">The sequence shown here is derived from an EMBL/GenBank/DDBJ whole genome shotgun (WGS) entry which is preliminary data.</text>
</comment>
<dbReference type="EMBL" id="CM042011">
    <property type="protein sequence ID" value="KAI3763897.1"/>
    <property type="molecule type" value="Genomic_DNA"/>
</dbReference>
<evidence type="ECO:0000313" key="2">
    <source>
        <dbReference type="Proteomes" id="UP001055811"/>
    </source>
</evidence>
<name>A0ACB9EYH6_CICIN</name>
<dbReference type="Proteomes" id="UP001055811">
    <property type="component" value="Linkage Group LG03"/>
</dbReference>
<gene>
    <name evidence="1" type="ORF">L2E82_13895</name>
</gene>